<feature type="non-terminal residue" evidence="3">
    <location>
        <position position="195"/>
    </location>
</feature>
<dbReference type="GO" id="GO:0016405">
    <property type="term" value="F:CoA-ligase activity"/>
    <property type="evidence" value="ECO:0007669"/>
    <property type="project" value="TreeGrafter"/>
</dbReference>
<dbReference type="AlphaFoldDB" id="X0VD66"/>
<comment type="caution">
    <text evidence="3">The sequence shown here is derived from an EMBL/GenBank/DDBJ whole genome shotgun (WGS) entry which is preliminary data.</text>
</comment>
<evidence type="ECO:0000256" key="1">
    <source>
        <dbReference type="SAM" id="Phobius"/>
    </source>
</evidence>
<protein>
    <recommendedName>
        <fullName evidence="2">AMP-dependent synthetase/ligase domain-containing protein</fullName>
    </recommendedName>
</protein>
<dbReference type="InterPro" id="IPR000873">
    <property type="entry name" value="AMP-dep_synth/lig_dom"/>
</dbReference>
<dbReference type="Pfam" id="PF00501">
    <property type="entry name" value="AMP-binding"/>
    <property type="match status" value="1"/>
</dbReference>
<dbReference type="Gene3D" id="3.40.50.12780">
    <property type="entry name" value="N-terminal domain of ligase-like"/>
    <property type="match status" value="1"/>
</dbReference>
<dbReference type="PANTHER" id="PTHR24096">
    <property type="entry name" value="LONG-CHAIN-FATTY-ACID--COA LIGASE"/>
    <property type="match status" value="1"/>
</dbReference>
<organism evidence="3">
    <name type="scientific">marine sediment metagenome</name>
    <dbReference type="NCBI Taxonomy" id="412755"/>
    <lineage>
        <taxon>unclassified sequences</taxon>
        <taxon>metagenomes</taxon>
        <taxon>ecological metagenomes</taxon>
    </lineage>
</organism>
<dbReference type="SUPFAM" id="SSF56801">
    <property type="entry name" value="Acetyl-CoA synthetase-like"/>
    <property type="match status" value="1"/>
</dbReference>
<evidence type="ECO:0000313" key="3">
    <source>
        <dbReference type="EMBL" id="GAG16084.1"/>
    </source>
</evidence>
<keyword evidence="1" id="KW-1133">Transmembrane helix</keyword>
<feature type="transmembrane region" description="Helical" evidence="1">
    <location>
        <begin position="21"/>
        <end position="40"/>
    </location>
</feature>
<accession>X0VD66</accession>
<evidence type="ECO:0000259" key="2">
    <source>
        <dbReference type="Pfam" id="PF00501"/>
    </source>
</evidence>
<dbReference type="InterPro" id="IPR042099">
    <property type="entry name" value="ANL_N_sf"/>
</dbReference>
<sequence>MAETVMSAGGFKQTDKDIVMLFALPMYHMFGLVAALLAAICKGSTVVMVPGTGLSISSFLAAIEGEKGTIYMGVPYIYALLVDMAEKEGIKNDLSSIRLWCSAGAPLPVDIAKRFKRHYGFDIVDIWGLSESVCQVTCPPVDGTGKLGSVGKALPGWEVKVVDDNGRELPSNQAGELIVRGPFMRGYYGNPEATA</sequence>
<name>X0VD66_9ZZZZ</name>
<reference evidence="3" key="1">
    <citation type="journal article" date="2014" name="Front. Microbiol.">
        <title>High frequency of phylogenetically diverse reductive dehalogenase-homologous genes in deep subseafloor sedimentary metagenomes.</title>
        <authorList>
            <person name="Kawai M."/>
            <person name="Futagami T."/>
            <person name="Toyoda A."/>
            <person name="Takaki Y."/>
            <person name="Nishi S."/>
            <person name="Hori S."/>
            <person name="Arai W."/>
            <person name="Tsubouchi T."/>
            <person name="Morono Y."/>
            <person name="Uchiyama I."/>
            <person name="Ito T."/>
            <person name="Fujiyama A."/>
            <person name="Inagaki F."/>
            <person name="Takami H."/>
        </authorList>
    </citation>
    <scope>NUCLEOTIDE SEQUENCE</scope>
    <source>
        <strain evidence="3">Expedition CK06-06</strain>
    </source>
</reference>
<feature type="domain" description="AMP-dependent synthetase/ligase" evidence="2">
    <location>
        <begin position="11"/>
        <end position="188"/>
    </location>
</feature>
<proteinExistence type="predicted"/>
<gene>
    <name evidence="3" type="ORF">S01H1_59861</name>
</gene>
<dbReference type="EMBL" id="BARS01039177">
    <property type="protein sequence ID" value="GAG16084.1"/>
    <property type="molecule type" value="Genomic_DNA"/>
</dbReference>
<keyword evidence="1" id="KW-0812">Transmembrane</keyword>
<keyword evidence="1" id="KW-0472">Membrane</keyword>